<gene>
    <name evidence="1" type="ORF">IW245_002925</name>
</gene>
<proteinExistence type="predicted"/>
<evidence type="ECO:0000313" key="1">
    <source>
        <dbReference type="EMBL" id="MBG6136731.1"/>
    </source>
</evidence>
<evidence type="ECO:0008006" key="3">
    <source>
        <dbReference type="Google" id="ProtNLM"/>
    </source>
</evidence>
<accession>A0A8J7KKH7</accession>
<evidence type="ECO:0000313" key="2">
    <source>
        <dbReference type="Proteomes" id="UP000622552"/>
    </source>
</evidence>
<protein>
    <recommendedName>
        <fullName evidence="3">SH3 domain-containing protein</fullName>
    </recommendedName>
</protein>
<organism evidence="1 2">
    <name type="scientific">Longispora fulva</name>
    <dbReference type="NCBI Taxonomy" id="619741"/>
    <lineage>
        <taxon>Bacteria</taxon>
        <taxon>Bacillati</taxon>
        <taxon>Actinomycetota</taxon>
        <taxon>Actinomycetes</taxon>
        <taxon>Micromonosporales</taxon>
        <taxon>Micromonosporaceae</taxon>
        <taxon>Longispora</taxon>
    </lineage>
</organism>
<dbReference type="EMBL" id="JADOUF010000001">
    <property type="protein sequence ID" value="MBG6136731.1"/>
    <property type="molecule type" value="Genomic_DNA"/>
</dbReference>
<keyword evidence="2" id="KW-1185">Reference proteome</keyword>
<reference evidence="1" key="1">
    <citation type="submission" date="2020-11" db="EMBL/GenBank/DDBJ databases">
        <title>Sequencing the genomes of 1000 actinobacteria strains.</title>
        <authorList>
            <person name="Klenk H.-P."/>
        </authorList>
    </citation>
    <scope>NUCLEOTIDE SEQUENCE</scope>
    <source>
        <strain evidence="1">DSM 45356</strain>
    </source>
</reference>
<dbReference type="AlphaFoldDB" id="A0A8J7KKH7"/>
<comment type="caution">
    <text evidence="1">The sequence shown here is derived from an EMBL/GenBank/DDBJ whole genome shotgun (WGS) entry which is preliminary data.</text>
</comment>
<dbReference type="RefSeq" id="WP_197003667.1">
    <property type="nucleotide sequence ID" value="NZ_BONS01000016.1"/>
</dbReference>
<name>A0A8J7KKH7_9ACTN</name>
<sequence>MNYRLSRRSAPHGRIPRILLALVLAVLTATVVHPGPAAAGEPPPAFAACVEEGWSNHATSGGFAFNGINIRSGPYLSCPIRGVGDTSHSVTFYCFREGEGDTWTFLHDDTTGIYGWSRDDKLTGRGSWSPC</sequence>
<dbReference type="Proteomes" id="UP000622552">
    <property type="component" value="Unassembled WGS sequence"/>
</dbReference>